<protein>
    <submittedName>
        <fullName evidence="2">Uncharacterized protein</fullName>
    </submittedName>
</protein>
<keyword evidence="3" id="KW-1185">Reference proteome</keyword>
<evidence type="ECO:0000313" key="3">
    <source>
        <dbReference type="Proteomes" id="UP001321473"/>
    </source>
</evidence>
<reference evidence="2 3" key="1">
    <citation type="journal article" date="2023" name="Arcadia Sci">
        <title>De novo assembly of a long-read Amblyomma americanum tick genome.</title>
        <authorList>
            <person name="Chou S."/>
            <person name="Poskanzer K.E."/>
            <person name="Rollins M."/>
            <person name="Thuy-Boun P.S."/>
        </authorList>
    </citation>
    <scope>NUCLEOTIDE SEQUENCE [LARGE SCALE GENOMIC DNA]</scope>
    <source>
        <strain evidence="2">F_SG_1</strain>
        <tissue evidence="2">Salivary glands</tissue>
    </source>
</reference>
<evidence type="ECO:0000256" key="1">
    <source>
        <dbReference type="SAM" id="MobiDB-lite"/>
    </source>
</evidence>
<feature type="region of interest" description="Disordered" evidence="1">
    <location>
        <begin position="116"/>
        <end position="142"/>
    </location>
</feature>
<organism evidence="2 3">
    <name type="scientific">Amblyomma americanum</name>
    <name type="common">Lone star tick</name>
    <dbReference type="NCBI Taxonomy" id="6943"/>
    <lineage>
        <taxon>Eukaryota</taxon>
        <taxon>Metazoa</taxon>
        <taxon>Ecdysozoa</taxon>
        <taxon>Arthropoda</taxon>
        <taxon>Chelicerata</taxon>
        <taxon>Arachnida</taxon>
        <taxon>Acari</taxon>
        <taxon>Parasitiformes</taxon>
        <taxon>Ixodida</taxon>
        <taxon>Ixodoidea</taxon>
        <taxon>Ixodidae</taxon>
        <taxon>Amblyomminae</taxon>
        <taxon>Amblyomma</taxon>
    </lineage>
</organism>
<proteinExistence type="predicted"/>
<feature type="compositionally biased region" description="Polar residues" evidence="1">
    <location>
        <begin position="457"/>
        <end position="474"/>
    </location>
</feature>
<name>A0AAQ4DKH2_AMBAM</name>
<feature type="region of interest" description="Disordered" evidence="1">
    <location>
        <begin position="452"/>
        <end position="474"/>
    </location>
</feature>
<dbReference type="EMBL" id="JARKHS020029661">
    <property type="protein sequence ID" value="KAK8762962.1"/>
    <property type="molecule type" value="Genomic_DNA"/>
</dbReference>
<feature type="region of interest" description="Disordered" evidence="1">
    <location>
        <begin position="61"/>
        <end position="101"/>
    </location>
</feature>
<comment type="caution">
    <text evidence="2">The sequence shown here is derived from an EMBL/GenBank/DDBJ whole genome shotgun (WGS) entry which is preliminary data.</text>
</comment>
<evidence type="ECO:0000313" key="2">
    <source>
        <dbReference type="EMBL" id="KAK8762962.1"/>
    </source>
</evidence>
<sequence length="549" mass="58619">MHQRVACVQSFFQGGRRVVMTAAPHLGPAPPEVSSIRKEVCPPCLHPFCADAAKRYRREGTEPLELSDGSSSSESSAGDDEWRPCRRKIVRRVNPQRSQATKLMWQRKKAAALLLQQQQQEDEYGTGPSSVSGFSSHNQGDSAAILPLSSVGTDPSSTVSAKQSVSTLRTQPPQLPLRKRHIQTRTSDDGRFSMCWSDTTLGSSLAGKSSVRTEDSRSNGSHPASHGGLKAYHHVTCQSATTTTAAASTASVASAPTATATATTAAAAAAVATTVAAGSSRTGAEVPISQPVINGGNARLGLARACRPKVLKEEPTSSSEHSDDDCAAASLARRYEHLASSPVRQLLEGGPRLRPRLMRTVPPQLGEQEFCVAHSSPIKTEDEPHRSQAMMTVPHHLYRGNSGLKSELLVQGQSVPSTDPCTSKLMPLSSSQCKPWGENLQEHQHALQEEAAADKAQGSSGSVQYARESNGTQQQLPSLLTMSFPFKLPAKLRWKQKMAAERLQGVLPPKLRHKQHMPLWAAGGEADVTANLQAVVKIEPGTAGGAGML</sequence>
<dbReference type="AlphaFoldDB" id="A0AAQ4DKH2"/>
<accession>A0AAQ4DKH2</accession>
<gene>
    <name evidence="2" type="ORF">V5799_034429</name>
</gene>
<dbReference type="Proteomes" id="UP001321473">
    <property type="component" value="Unassembled WGS sequence"/>
</dbReference>
<feature type="region of interest" description="Disordered" evidence="1">
    <location>
        <begin position="203"/>
        <end position="229"/>
    </location>
</feature>
<feature type="compositionally biased region" description="Low complexity" evidence="1">
    <location>
        <begin position="64"/>
        <end position="76"/>
    </location>
</feature>
<feature type="compositionally biased region" description="Polar residues" evidence="1">
    <location>
        <begin position="127"/>
        <end position="141"/>
    </location>
</feature>